<feature type="non-terminal residue" evidence="3">
    <location>
        <position position="85"/>
    </location>
</feature>
<comment type="caution">
    <text evidence="3">The sequence shown here is derived from an EMBL/GenBank/DDBJ whole genome shotgun (WGS) entry which is preliminary data.</text>
</comment>
<evidence type="ECO:0000313" key="4">
    <source>
        <dbReference type="Proteomes" id="UP000727407"/>
    </source>
</evidence>
<dbReference type="Proteomes" id="UP000727407">
    <property type="component" value="Unassembled WGS sequence"/>
</dbReference>
<dbReference type="InterPro" id="IPR001304">
    <property type="entry name" value="C-type_lectin-like"/>
</dbReference>
<evidence type="ECO:0000259" key="2">
    <source>
        <dbReference type="PROSITE" id="PS50041"/>
    </source>
</evidence>
<keyword evidence="4" id="KW-1185">Reference proteome</keyword>
<gene>
    <name evidence="3" type="ORF">DAT39_018471</name>
</gene>
<dbReference type="PANTHER" id="PTHR45710:SF8">
    <property type="entry name" value="RERATING FAMILY MEMBER 4"/>
    <property type="match status" value="1"/>
</dbReference>
<dbReference type="AlphaFoldDB" id="A0A8J4XB74"/>
<dbReference type="OrthoDB" id="8950604at2759"/>
<dbReference type="PROSITE" id="PS50041">
    <property type="entry name" value="C_TYPE_LECTIN_2"/>
    <property type="match status" value="1"/>
</dbReference>
<feature type="non-terminal residue" evidence="3">
    <location>
        <position position="1"/>
    </location>
</feature>
<dbReference type="InterPro" id="IPR016187">
    <property type="entry name" value="CTDL_fold"/>
</dbReference>
<dbReference type="GO" id="GO:0005886">
    <property type="term" value="C:plasma membrane"/>
    <property type="evidence" value="ECO:0007669"/>
    <property type="project" value="UniProtKB-SubCell"/>
</dbReference>
<proteinExistence type="predicted"/>
<evidence type="ECO:0000256" key="1">
    <source>
        <dbReference type="ARBA" id="ARBA00004401"/>
    </source>
</evidence>
<dbReference type="PANTHER" id="PTHR45710">
    <property type="entry name" value="C-TYPE LECTIN DOMAIN-CONTAINING PROTEIN 180"/>
    <property type="match status" value="1"/>
</dbReference>
<dbReference type="Gene3D" id="3.10.100.10">
    <property type="entry name" value="Mannose-Binding Protein A, subunit A"/>
    <property type="match status" value="1"/>
</dbReference>
<protein>
    <submittedName>
        <fullName evidence="3">C-type lectin domain family 4 member E-like isoform X1</fullName>
    </submittedName>
</protein>
<dbReference type="InterPro" id="IPR050828">
    <property type="entry name" value="C-type_lectin/matrix_domain"/>
</dbReference>
<reference evidence="3" key="1">
    <citation type="submission" date="2020-07" db="EMBL/GenBank/DDBJ databases">
        <title>Clarias magur genome sequencing, assembly and annotation.</title>
        <authorList>
            <person name="Kushwaha B."/>
            <person name="Kumar R."/>
            <person name="Das P."/>
            <person name="Joshi C.G."/>
            <person name="Kumar D."/>
            <person name="Nagpure N.S."/>
            <person name="Pandey M."/>
            <person name="Agarwal S."/>
            <person name="Srivastava S."/>
            <person name="Singh M."/>
            <person name="Sahoo L."/>
            <person name="Jayasankar P."/>
            <person name="Meher P.K."/>
            <person name="Koringa P.G."/>
            <person name="Iquebal M.A."/>
            <person name="Das S.P."/>
            <person name="Bit A."/>
            <person name="Patnaik S."/>
            <person name="Patel N."/>
            <person name="Shah T.M."/>
            <person name="Hinsu A."/>
            <person name="Jena J.K."/>
        </authorList>
    </citation>
    <scope>NUCLEOTIDE SEQUENCE</scope>
    <source>
        <strain evidence="3">CIFAMagur01</strain>
        <tissue evidence="3">Testis</tissue>
    </source>
</reference>
<organism evidence="3 4">
    <name type="scientific">Clarias magur</name>
    <name type="common">Asian catfish</name>
    <name type="synonym">Macropteronotus magur</name>
    <dbReference type="NCBI Taxonomy" id="1594786"/>
    <lineage>
        <taxon>Eukaryota</taxon>
        <taxon>Metazoa</taxon>
        <taxon>Chordata</taxon>
        <taxon>Craniata</taxon>
        <taxon>Vertebrata</taxon>
        <taxon>Euteleostomi</taxon>
        <taxon>Actinopterygii</taxon>
        <taxon>Neopterygii</taxon>
        <taxon>Teleostei</taxon>
        <taxon>Ostariophysi</taxon>
        <taxon>Siluriformes</taxon>
        <taxon>Clariidae</taxon>
        <taxon>Clarias</taxon>
    </lineage>
</organism>
<dbReference type="InterPro" id="IPR016186">
    <property type="entry name" value="C-type_lectin-like/link_sf"/>
</dbReference>
<name>A0A8J4XB74_CLAMG</name>
<comment type="subcellular location">
    <subcellularLocation>
        <location evidence="1">Cell membrane</location>
        <topology evidence="1">Single-pass type II membrane protein</topology>
    </subcellularLocation>
</comment>
<evidence type="ECO:0000313" key="3">
    <source>
        <dbReference type="EMBL" id="KAF5891825.1"/>
    </source>
</evidence>
<feature type="domain" description="C-type lectin" evidence="2">
    <location>
        <begin position="15"/>
        <end position="85"/>
    </location>
</feature>
<sequence length="85" mass="9845">SNTTGGWRFCSSSIYYISTNQKSWTESRRYCRERGADLVIINSREEQEFIIKQLDDDEAWIGLSKDVTEGKWKWLDGTELTNSSG</sequence>
<dbReference type="EMBL" id="QNUK01000550">
    <property type="protein sequence ID" value="KAF5891825.1"/>
    <property type="molecule type" value="Genomic_DNA"/>
</dbReference>
<dbReference type="Pfam" id="PF00059">
    <property type="entry name" value="Lectin_C"/>
    <property type="match status" value="1"/>
</dbReference>
<accession>A0A8J4XB74</accession>
<dbReference type="SUPFAM" id="SSF56436">
    <property type="entry name" value="C-type lectin-like"/>
    <property type="match status" value="1"/>
</dbReference>